<evidence type="ECO:0000313" key="2">
    <source>
        <dbReference type="EMBL" id="OAB86431.1"/>
    </source>
</evidence>
<name>A0A176Q9S7_9MICO</name>
<protein>
    <submittedName>
        <fullName evidence="2">Deaminase</fullName>
    </submittedName>
</protein>
<comment type="caution">
    <text evidence="2">The sequence shown here is derived from an EMBL/GenBank/DDBJ whole genome shotgun (WGS) entry which is preliminary data.</text>
</comment>
<evidence type="ECO:0000259" key="1">
    <source>
        <dbReference type="Pfam" id="PF01872"/>
    </source>
</evidence>
<gene>
    <name evidence="2" type="ORF">AWH69_13925</name>
</gene>
<dbReference type="InterPro" id="IPR050765">
    <property type="entry name" value="Riboflavin_Biosynth_HTPR"/>
</dbReference>
<keyword evidence="3" id="KW-1185">Reference proteome</keyword>
<dbReference type="Pfam" id="PF01872">
    <property type="entry name" value="RibD_C"/>
    <property type="match status" value="1"/>
</dbReference>
<dbReference type="STRING" id="262209.AWH69_13925"/>
<sequence length="213" mass="22932">MSEVVVTQLSVSLDGYATGEPQTLEQPMGHATGRLHEWMMPPDQPGGGRTRDGVDGAFAALGWDGSVGVEIMGRRKFGPQSGPWTDEEWQGWWGPRPPFETPVVVLTHHPRPTLHLEGGTSFHFVDASPAEALEVARGLADGRDVRVGGGPSTVRDFVAAGLVDRMHVVVVPILLGRGVSLWEGLEGLEERYDVETVVSPASGVSHLTFVTKH</sequence>
<feature type="domain" description="Bacterial bifunctional deaminase-reductase C-terminal" evidence="1">
    <location>
        <begin position="5"/>
        <end position="185"/>
    </location>
</feature>
<dbReference type="AlphaFoldDB" id="A0A176Q9S7"/>
<accession>A0A176Q9S7</accession>
<dbReference type="PANTHER" id="PTHR38011">
    <property type="entry name" value="DIHYDROFOLATE REDUCTASE FAMILY PROTEIN (AFU_ORTHOLOGUE AFUA_8G06820)"/>
    <property type="match status" value="1"/>
</dbReference>
<dbReference type="GO" id="GO:0009231">
    <property type="term" value="P:riboflavin biosynthetic process"/>
    <property type="evidence" value="ECO:0007669"/>
    <property type="project" value="InterPro"/>
</dbReference>
<dbReference type="RefSeq" id="WP_068277181.1">
    <property type="nucleotide sequence ID" value="NZ_LQZG01000004.1"/>
</dbReference>
<dbReference type="EMBL" id="LQZG01000004">
    <property type="protein sequence ID" value="OAB86431.1"/>
    <property type="molecule type" value="Genomic_DNA"/>
</dbReference>
<reference evidence="2 3" key="1">
    <citation type="submission" date="2016-01" db="EMBL/GenBank/DDBJ databases">
        <title>Janibacter melonis strain CD11_4 genome sequencing and assembly.</title>
        <authorList>
            <person name="Nair G.R."/>
            <person name="Kaur G."/>
            <person name="Chander A.M."/>
            <person name="Mayilraj S."/>
        </authorList>
    </citation>
    <scope>NUCLEOTIDE SEQUENCE [LARGE SCALE GENOMIC DNA]</scope>
    <source>
        <strain evidence="2 3">CD11-4</strain>
    </source>
</reference>
<proteinExistence type="predicted"/>
<organism evidence="2 3">
    <name type="scientific">Janibacter melonis</name>
    <dbReference type="NCBI Taxonomy" id="262209"/>
    <lineage>
        <taxon>Bacteria</taxon>
        <taxon>Bacillati</taxon>
        <taxon>Actinomycetota</taxon>
        <taxon>Actinomycetes</taxon>
        <taxon>Micrococcales</taxon>
        <taxon>Intrasporangiaceae</taxon>
        <taxon>Janibacter</taxon>
    </lineage>
</organism>
<dbReference type="InterPro" id="IPR002734">
    <property type="entry name" value="RibDG_C"/>
</dbReference>
<dbReference type="SUPFAM" id="SSF53597">
    <property type="entry name" value="Dihydrofolate reductase-like"/>
    <property type="match status" value="1"/>
</dbReference>
<evidence type="ECO:0000313" key="3">
    <source>
        <dbReference type="Proteomes" id="UP000076976"/>
    </source>
</evidence>
<dbReference type="Proteomes" id="UP000076976">
    <property type="component" value="Unassembled WGS sequence"/>
</dbReference>
<dbReference type="InterPro" id="IPR024072">
    <property type="entry name" value="DHFR-like_dom_sf"/>
</dbReference>
<dbReference type="GO" id="GO:0008703">
    <property type="term" value="F:5-amino-6-(5-phosphoribosylamino)uracil reductase activity"/>
    <property type="evidence" value="ECO:0007669"/>
    <property type="project" value="InterPro"/>
</dbReference>
<dbReference type="Gene3D" id="3.40.430.10">
    <property type="entry name" value="Dihydrofolate Reductase, subunit A"/>
    <property type="match status" value="1"/>
</dbReference>
<dbReference type="PANTHER" id="PTHR38011:SF12">
    <property type="entry name" value="BIFUNCTIONAL DEAMINASE-REDUCTASE DOMAIN PROTEIN"/>
    <property type="match status" value="1"/>
</dbReference>